<name>A0A8H5K763_9HYPO</name>
<dbReference type="Proteomes" id="UP000544095">
    <property type="component" value="Unassembled WGS sequence"/>
</dbReference>
<proteinExistence type="predicted"/>
<accession>A0A8H5K763</accession>
<reference evidence="1 2" key="1">
    <citation type="submission" date="2020-05" db="EMBL/GenBank/DDBJ databases">
        <title>Identification and distribution of gene clusters putatively required for synthesis of sphingolipid metabolism inhibitors in phylogenetically diverse species of the filamentous fungus Fusarium.</title>
        <authorList>
            <person name="Kim H.-S."/>
            <person name="Busman M."/>
            <person name="Brown D.W."/>
            <person name="Divon H."/>
            <person name="Uhlig S."/>
            <person name="Proctor R.H."/>
        </authorList>
    </citation>
    <scope>NUCLEOTIDE SEQUENCE [LARGE SCALE GENOMIC DNA]</scope>
    <source>
        <strain evidence="1 2">NRRL 25211</strain>
    </source>
</reference>
<organism evidence="1 2">
    <name type="scientific">Fusarium pseudoanthophilum</name>
    <dbReference type="NCBI Taxonomy" id="48495"/>
    <lineage>
        <taxon>Eukaryota</taxon>
        <taxon>Fungi</taxon>
        <taxon>Dikarya</taxon>
        <taxon>Ascomycota</taxon>
        <taxon>Pezizomycotina</taxon>
        <taxon>Sordariomycetes</taxon>
        <taxon>Hypocreomycetidae</taxon>
        <taxon>Hypocreales</taxon>
        <taxon>Nectriaceae</taxon>
        <taxon>Fusarium</taxon>
        <taxon>Fusarium fujikuroi species complex</taxon>
    </lineage>
</organism>
<evidence type="ECO:0000313" key="2">
    <source>
        <dbReference type="Proteomes" id="UP000544095"/>
    </source>
</evidence>
<sequence>MSNPDNTQPATVDRLNIQASPPLGYDLAISNKQVADLIKGMTPGAKTRVQKLARKASAVSLNQQTDLQLLDLVIFEYKILCRLNSDSNPIQKWYQTEMLFLNIKRQYADTSGPTDSWISDLRDGYSSWIMTIIALATVIHDNLQVGFP</sequence>
<evidence type="ECO:0000313" key="1">
    <source>
        <dbReference type="EMBL" id="KAF5568078.1"/>
    </source>
</evidence>
<comment type="caution">
    <text evidence="1">The sequence shown here is derived from an EMBL/GenBank/DDBJ whole genome shotgun (WGS) entry which is preliminary data.</text>
</comment>
<dbReference type="AlphaFoldDB" id="A0A8H5K763"/>
<protein>
    <submittedName>
        <fullName evidence="1">Uncharacterized protein</fullName>
    </submittedName>
</protein>
<gene>
    <name evidence="1" type="ORF">FPANT_14061</name>
</gene>
<dbReference type="EMBL" id="JAAOAR010001338">
    <property type="protein sequence ID" value="KAF5568078.1"/>
    <property type="molecule type" value="Genomic_DNA"/>
</dbReference>
<keyword evidence="2" id="KW-1185">Reference proteome</keyword>